<sequence length="469" mass="51710">MEPPGDLPVPQSGPPNVIDDATATIISEFMNSFKDRIPANVTPKLEALIASRKAKVHILEHCNKDQITEIMSNLDRVLPFYNPNHVLARRSLRFLRKICATKGCCPPSLFLPQGSVEFEQPRHVGLGTFGIVYRGRLNQTQLVAIKLLRSHLQREDGVISGVVSSFPKEAIVWKHLEHDNIVPFLGVDRGDDQNTHGLVSLWMDHGQIGTYLNTEAGQRADRRELIMDVARGLSYLNEISIVHGDLKCANILVDAAGHARLADFGLSVVMRGVDSTHHKVDSEKGGGTKRWMSPELHRERPALRTAQSDIYAFAVVMHEIFSGGIPFPLIYHNTEVKEQVVANGMRPDRPTNAEDVGLTDRVWNLMTDCWSSEPEHRPSICFVLNELAKSFNLPVAPAALTAGPNNASLDPAQLYKQPALALQPHPALALQPQPALVSPPPIATPAESSGTQPVRRAHTAPMRFNARAR</sequence>
<reference evidence="8 9" key="1">
    <citation type="submission" date="2017-04" db="EMBL/GenBank/DDBJ databases">
        <title>Genome Sequence of the Model Brown-Rot Fungus Postia placenta SB12.</title>
        <authorList>
            <consortium name="DOE Joint Genome Institute"/>
            <person name="Gaskell J."/>
            <person name="Kersten P."/>
            <person name="Larrondo L.F."/>
            <person name="Canessa P."/>
            <person name="Martinez D."/>
            <person name="Hibbett D."/>
            <person name="Schmoll M."/>
            <person name="Kubicek C.P."/>
            <person name="Martinez A.T."/>
            <person name="Yadav J."/>
            <person name="Master E."/>
            <person name="Magnuson J.K."/>
            <person name="James T."/>
            <person name="Yaver D."/>
            <person name="Berka R."/>
            <person name="Labutti K."/>
            <person name="Lipzen A."/>
            <person name="Aerts A."/>
            <person name="Barry K."/>
            <person name="Henrissat B."/>
            <person name="Blanchette R."/>
            <person name="Grigoriev I."/>
            <person name="Cullen D."/>
        </authorList>
    </citation>
    <scope>NUCLEOTIDE SEQUENCE [LARGE SCALE GENOMIC DNA]</scope>
    <source>
        <strain evidence="8 9">MAD-698-R-SB12</strain>
    </source>
</reference>
<organism evidence="8 9">
    <name type="scientific">Postia placenta MAD-698-R-SB12</name>
    <dbReference type="NCBI Taxonomy" id="670580"/>
    <lineage>
        <taxon>Eukaryota</taxon>
        <taxon>Fungi</taxon>
        <taxon>Dikarya</taxon>
        <taxon>Basidiomycota</taxon>
        <taxon>Agaricomycotina</taxon>
        <taxon>Agaricomycetes</taxon>
        <taxon>Polyporales</taxon>
        <taxon>Adustoporiaceae</taxon>
        <taxon>Rhodonia</taxon>
    </lineage>
</organism>
<dbReference type="GO" id="GO:0004674">
    <property type="term" value="F:protein serine/threonine kinase activity"/>
    <property type="evidence" value="ECO:0007669"/>
    <property type="project" value="UniProtKB-KW"/>
</dbReference>
<dbReference type="SMART" id="SM00220">
    <property type="entry name" value="S_TKc"/>
    <property type="match status" value="1"/>
</dbReference>
<evidence type="ECO:0000313" key="9">
    <source>
        <dbReference type="Proteomes" id="UP000194127"/>
    </source>
</evidence>
<evidence type="ECO:0000313" key="8">
    <source>
        <dbReference type="EMBL" id="OSX56407.1"/>
    </source>
</evidence>
<name>A0A1X6MIY8_9APHY</name>
<dbReference type="InterPro" id="IPR011009">
    <property type="entry name" value="Kinase-like_dom_sf"/>
</dbReference>
<dbReference type="Pfam" id="PF07714">
    <property type="entry name" value="PK_Tyr_Ser-Thr"/>
    <property type="match status" value="1"/>
</dbReference>
<dbReference type="InterPro" id="IPR000719">
    <property type="entry name" value="Prot_kinase_dom"/>
</dbReference>
<feature type="binding site" evidence="4">
    <location>
        <position position="146"/>
    </location>
    <ligand>
        <name>ATP</name>
        <dbReference type="ChEBI" id="CHEBI:30616"/>
    </ligand>
</feature>
<evidence type="ECO:0000256" key="1">
    <source>
        <dbReference type="ARBA" id="ARBA00022527"/>
    </source>
</evidence>
<comment type="similarity">
    <text evidence="5">Belongs to the protein kinase superfamily.</text>
</comment>
<dbReference type="InterPro" id="IPR051681">
    <property type="entry name" value="Ser/Thr_Kinases-Pseudokinases"/>
</dbReference>
<dbReference type="PROSITE" id="PS00107">
    <property type="entry name" value="PROTEIN_KINASE_ATP"/>
    <property type="match status" value="1"/>
</dbReference>
<keyword evidence="3 4" id="KW-0067">ATP-binding</keyword>
<dbReference type="InterPro" id="IPR017441">
    <property type="entry name" value="Protein_kinase_ATP_BS"/>
</dbReference>
<dbReference type="RefSeq" id="XP_024333201.1">
    <property type="nucleotide sequence ID" value="XM_024478004.1"/>
</dbReference>
<protein>
    <recommendedName>
        <fullName evidence="7">Protein kinase domain-containing protein</fullName>
    </recommendedName>
</protein>
<dbReference type="PANTHER" id="PTHR44329:SF214">
    <property type="entry name" value="PROTEIN KINASE DOMAIN-CONTAINING PROTEIN"/>
    <property type="match status" value="1"/>
</dbReference>
<evidence type="ECO:0000256" key="3">
    <source>
        <dbReference type="ARBA" id="ARBA00022840"/>
    </source>
</evidence>
<keyword evidence="1 5" id="KW-0723">Serine/threonine-protein kinase</keyword>
<dbReference type="AlphaFoldDB" id="A0A1X6MIY8"/>
<keyword evidence="1 5" id="KW-0808">Transferase</keyword>
<dbReference type="Proteomes" id="UP000194127">
    <property type="component" value="Unassembled WGS sequence"/>
</dbReference>
<dbReference type="OrthoDB" id="2804215at2759"/>
<dbReference type="PROSITE" id="PS00108">
    <property type="entry name" value="PROTEIN_KINASE_ST"/>
    <property type="match status" value="1"/>
</dbReference>
<feature type="region of interest" description="Disordered" evidence="6">
    <location>
        <begin position="433"/>
        <end position="469"/>
    </location>
</feature>
<evidence type="ECO:0000256" key="4">
    <source>
        <dbReference type="PROSITE-ProRule" id="PRU10141"/>
    </source>
</evidence>
<dbReference type="STRING" id="670580.A0A1X6MIY8"/>
<dbReference type="PANTHER" id="PTHR44329">
    <property type="entry name" value="SERINE/THREONINE-PROTEIN KINASE TNNI3K-RELATED"/>
    <property type="match status" value="1"/>
</dbReference>
<proteinExistence type="inferred from homology"/>
<dbReference type="SUPFAM" id="SSF56112">
    <property type="entry name" value="Protein kinase-like (PK-like)"/>
    <property type="match status" value="1"/>
</dbReference>
<dbReference type="InterPro" id="IPR001245">
    <property type="entry name" value="Ser-Thr/Tyr_kinase_cat_dom"/>
</dbReference>
<keyword evidence="2 4" id="KW-0547">Nucleotide-binding</keyword>
<accession>A0A1X6MIY8</accession>
<evidence type="ECO:0000256" key="2">
    <source>
        <dbReference type="ARBA" id="ARBA00022741"/>
    </source>
</evidence>
<keyword evidence="1 5" id="KW-0418">Kinase</keyword>
<gene>
    <name evidence="8" type="ORF">POSPLADRAFT_1041943</name>
</gene>
<dbReference type="InterPro" id="IPR008271">
    <property type="entry name" value="Ser/Thr_kinase_AS"/>
</dbReference>
<evidence type="ECO:0000259" key="7">
    <source>
        <dbReference type="PROSITE" id="PS50011"/>
    </source>
</evidence>
<dbReference type="GO" id="GO:0005524">
    <property type="term" value="F:ATP binding"/>
    <property type="evidence" value="ECO:0007669"/>
    <property type="project" value="UniProtKB-UniRule"/>
</dbReference>
<keyword evidence="9" id="KW-1185">Reference proteome</keyword>
<evidence type="ECO:0000256" key="6">
    <source>
        <dbReference type="SAM" id="MobiDB-lite"/>
    </source>
</evidence>
<dbReference type="GeneID" id="36322954"/>
<evidence type="ECO:0000256" key="5">
    <source>
        <dbReference type="RuleBase" id="RU000304"/>
    </source>
</evidence>
<dbReference type="Gene3D" id="1.10.510.10">
    <property type="entry name" value="Transferase(Phosphotransferase) domain 1"/>
    <property type="match status" value="1"/>
</dbReference>
<dbReference type="EMBL" id="KZ110613">
    <property type="protein sequence ID" value="OSX56407.1"/>
    <property type="molecule type" value="Genomic_DNA"/>
</dbReference>
<feature type="domain" description="Protein kinase" evidence="7">
    <location>
        <begin position="118"/>
        <end position="392"/>
    </location>
</feature>
<dbReference type="PROSITE" id="PS50011">
    <property type="entry name" value="PROTEIN_KINASE_DOM"/>
    <property type="match status" value="1"/>
</dbReference>